<reference evidence="4" key="3">
    <citation type="submission" date="2015-02" db="EMBL/GenBank/DDBJ databases">
        <title>Evolutionary Origins and Diversification of the Mycorrhizal Mutualists.</title>
        <authorList>
            <consortium name="DOE Joint Genome Institute"/>
            <consortium name="Mycorrhizal Genomics Consortium"/>
            <person name="Kohler A."/>
            <person name="Kuo A."/>
            <person name="Nagy L.G."/>
            <person name="Floudas D."/>
            <person name="Copeland A."/>
            <person name="Barry K.W."/>
            <person name="Cichocki N."/>
            <person name="Veneault-Fourrey C."/>
            <person name="LaButti K."/>
            <person name="Lindquist E.A."/>
            <person name="Lipzen A."/>
            <person name="Lundell T."/>
            <person name="Morin E."/>
            <person name="Murat C."/>
            <person name="Riley R."/>
            <person name="Ohm R."/>
            <person name="Sun H."/>
            <person name="Tunlid A."/>
            <person name="Henrissat B."/>
            <person name="Grigoriev I.V."/>
            <person name="Hibbett D.S."/>
            <person name="Martin F."/>
        </authorList>
    </citation>
    <scope>NUCLEOTIDE SEQUENCE</scope>
    <source>
        <strain evidence="4 5">LaAM-08-1</strain>
    </source>
</reference>
<dbReference type="EMBL" id="KN838994">
    <property type="protein sequence ID" value="KIJ91539.1"/>
    <property type="molecule type" value="Genomic_DNA"/>
</dbReference>
<reference evidence="5" key="2">
    <citation type="submission" date="2015-01" db="EMBL/GenBank/DDBJ databases">
        <title>Evolutionary Origins and Diversification of the Mycorrhizal Mutualists.</title>
        <authorList>
            <consortium name="DOE Joint Genome Institute"/>
            <consortium name="Mycorrhizal Genomics Consortium"/>
            <person name="Kohler A."/>
            <person name="Kuo A."/>
            <person name="Nagy L.G."/>
            <person name="Floudas D."/>
            <person name="Copeland A."/>
            <person name="Barry K.W."/>
            <person name="Cichocki N."/>
            <person name="Veneault-Fourrey C."/>
            <person name="LaButti K."/>
            <person name="Lindquist E.A."/>
            <person name="Lipzen A."/>
            <person name="Lundell T."/>
            <person name="Morin E."/>
            <person name="Murat C."/>
            <person name="Riley R."/>
            <person name="Ohm R."/>
            <person name="Sun H."/>
            <person name="Tunlid A."/>
            <person name="Henrissat B."/>
            <person name="Grigoriev I.V."/>
            <person name="Hibbett D.S."/>
            <person name="Martin F."/>
        </authorList>
    </citation>
    <scope>NUCLEOTIDE SEQUENCE [LARGE SCALE GENOMIC DNA]</scope>
    <source>
        <strain evidence="5">LaAM-08-1</strain>
    </source>
</reference>
<evidence type="ECO:0000256" key="2">
    <source>
        <dbReference type="SAM" id="MobiDB-lite"/>
    </source>
</evidence>
<dbReference type="EMBL" id="KN839195">
    <property type="protein sequence ID" value="KIJ90412.1"/>
    <property type="molecule type" value="Genomic_DNA"/>
</dbReference>
<feature type="compositionally biased region" description="Pro residues" evidence="2">
    <location>
        <begin position="23"/>
        <end position="32"/>
    </location>
</feature>
<dbReference type="STRING" id="1095629.A0A0C9WHP2"/>
<feature type="region of interest" description="Disordered" evidence="2">
    <location>
        <begin position="158"/>
        <end position="187"/>
    </location>
</feature>
<proteinExistence type="predicted"/>
<evidence type="ECO:0000313" key="5">
    <source>
        <dbReference type="Proteomes" id="UP000054477"/>
    </source>
</evidence>
<accession>A0A0C9WHP2</accession>
<feature type="coiled-coil region" evidence="1">
    <location>
        <begin position="225"/>
        <end position="252"/>
    </location>
</feature>
<name>A0A0C9WHP2_9AGAR</name>
<protein>
    <submittedName>
        <fullName evidence="4">Uncharacterized protein</fullName>
    </submittedName>
</protein>
<feature type="compositionally biased region" description="Polar residues" evidence="2">
    <location>
        <begin position="380"/>
        <end position="392"/>
    </location>
</feature>
<feature type="compositionally biased region" description="Low complexity" evidence="2">
    <location>
        <begin position="431"/>
        <end position="440"/>
    </location>
</feature>
<feature type="compositionally biased region" description="Basic and acidic residues" evidence="2">
    <location>
        <begin position="281"/>
        <end position="293"/>
    </location>
</feature>
<keyword evidence="5" id="KW-1185">Reference proteome</keyword>
<dbReference type="OrthoDB" id="2953958at2759"/>
<sequence>MAEPSDPWQESQQHEWEEESPESSPPSSPLGPPLITQLIKIDQKAALKSRNIQRQHLRGFPREALLQYAVAHGEPNADYLDRDELEDLLLHSNKFIPLLHNHKILVNDKTGARWIVEREEGDDGREEHEAVSDPELEGVDKYPVKHINSFHVAPLLPVEDRYSPSPSLPGPSRRSQAPEPATPTKQKLEFVFPPQGRRIQGTADEREPLPHRWLYEMLGDLKKGRNSLLDVLKRAKEEVNEAAGELLRVQALVNKEHARGLKAQKELEQIIGPFKAAQLKGKVDKAMEKKEWPSDETDSSDDPDIVARRKLDAIRKKKEARKGKKIDSKRKRDHKDRSPPPNGKGPEGDNDSRRYDDGDSSDECKDQRLKPSKRARRNCQDQNAHPEASTTKFLEARDPSIPFIGPSQKRSREDEEDSATSEGEVERSVRLDSPSSSGGSESKRARLDEGGGDRGRSGDDFDRSKSTYGRPRRL</sequence>
<dbReference type="Proteomes" id="UP000054477">
    <property type="component" value="Unassembled WGS sequence"/>
</dbReference>
<feature type="compositionally biased region" description="Basic residues" evidence="2">
    <location>
        <begin position="315"/>
        <end position="334"/>
    </location>
</feature>
<feature type="compositionally biased region" description="Basic and acidic residues" evidence="2">
    <location>
        <begin position="441"/>
        <end position="465"/>
    </location>
</feature>
<evidence type="ECO:0000313" key="4">
    <source>
        <dbReference type="EMBL" id="KIJ91539.1"/>
    </source>
</evidence>
<reference evidence="4 5" key="1">
    <citation type="submission" date="2014-04" db="EMBL/GenBank/DDBJ databases">
        <authorList>
            <consortium name="DOE Joint Genome Institute"/>
            <person name="Kuo A."/>
            <person name="Kohler A."/>
            <person name="Nagy L.G."/>
            <person name="Floudas D."/>
            <person name="Copeland A."/>
            <person name="Barry K.W."/>
            <person name="Cichocki N."/>
            <person name="Veneault-Fourrey C."/>
            <person name="LaButti K."/>
            <person name="Lindquist E.A."/>
            <person name="Lipzen A."/>
            <person name="Lundell T."/>
            <person name="Morin E."/>
            <person name="Murat C."/>
            <person name="Sun H."/>
            <person name="Tunlid A."/>
            <person name="Henrissat B."/>
            <person name="Grigoriev I.V."/>
            <person name="Hibbett D.S."/>
            <person name="Martin F."/>
            <person name="Nordberg H.P."/>
            <person name="Cantor M.N."/>
            <person name="Hua S.X."/>
        </authorList>
    </citation>
    <scope>NUCLEOTIDE SEQUENCE [LARGE SCALE GENOMIC DNA]</scope>
    <source>
        <strain evidence="4 5">LaAM-08-1</strain>
    </source>
</reference>
<feature type="compositionally biased region" description="Acidic residues" evidence="2">
    <location>
        <begin position="294"/>
        <end position="304"/>
    </location>
</feature>
<feature type="compositionally biased region" description="Basic and acidic residues" evidence="2">
    <location>
        <begin position="305"/>
        <end position="314"/>
    </location>
</feature>
<evidence type="ECO:0000313" key="3">
    <source>
        <dbReference type="EMBL" id="KIJ90412.1"/>
    </source>
</evidence>
<evidence type="ECO:0000256" key="1">
    <source>
        <dbReference type="SAM" id="Coils"/>
    </source>
</evidence>
<gene>
    <name evidence="4" type="ORF">K443DRAFT_114882</name>
    <name evidence="3" type="ORF">K443DRAFT_116628</name>
</gene>
<feature type="region of interest" description="Disordered" evidence="2">
    <location>
        <begin position="279"/>
        <end position="474"/>
    </location>
</feature>
<keyword evidence="1" id="KW-0175">Coiled coil</keyword>
<feature type="region of interest" description="Disordered" evidence="2">
    <location>
        <begin position="1"/>
        <end position="34"/>
    </location>
</feature>
<dbReference type="HOGENOM" id="CLU_576275_0_0_1"/>
<dbReference type="AlphaFoldDB" id="A0A0C9WHP2"/>
<organism evidence="4 5">
    <name type="scientific">Laccaria amethystina LaAM-08-1</name>
    <dbReference type="NCBI Taxonomy" id="1095629"/>
    <lineage>
        <taxon>Eukaryota</taxon>
        <taxon>Fungi</taxon>
        <taxon>Dikarya</taxon>
        <taxon>Basidiomycota</taxon>
        <taxon>Agaricomycotina</taxon>
        <taxon>Agaricomycetes</taxon>
        <taxon>Agaricomycetidae</taxon>
        <taxon>Agaricales</taxon>
        <taxon>Agaricineae</taxon>
        <taxon>Hydnangiaceae</taxon>
        <taxon>Laccaria</taxon>
    </lineage>
</organism>
<feature type="compositionally biased region" description="Basic and acidic residues" evidence="2">
    <location>
        <begin position="346"/>
        <end position="369"/>
    </location>
</feature>